<dbReference type="Proteomes" id="UP000250235">
    <property type="component" value="Unassembled WGS sequence"/>
</dbReference>
<dbReference type="EMBL" id="KV016347">
    <property type="protein sequence ID" value="KZV19685.1"/>
    <property type="molecule type" value="Genomic_DNA"/>
</dbReference>
<name>A0A2Z7AD56_9LAMI</name>
<proteinExistence type="predicted"/>
<evidence type="ECO:0000256" key="1">
    <source>
        <dbReference type="SAM" id="MobiDB-lite"/>
    </source>
</evidence>
<evidence type="ECO:0000313" key="3">
    <source>
        <dbReference type="Proteomes" id="UP000250235"/>
    </source>
</evidence>
<reference evidence="2 3" key="1">
    <citation type="journal article" date="2015" name="Proc. Natl. Acad. Sci. U.S.A.">
        <title>The resurrection genome of Boea hygrometrica: A blueprint for survival of dehydration.</title>
        <authorList>
            <person name="Xiao L."/>
            <person name="Yang G."/>
            <person name="Zhang L."/>
            <person name="Yang X."/>
            <person name="Zhao S."/>
            <person name="Ji Z."/>
            <person name="Zhou Q."/>
            <person name="Hu M."/>
            <person name="Wang Y."/>
            <person name="Chen M."/>
            <person name="Xu Y."/>
            <person name="Jin H."/>
            <person name="Xiao X."/>
            <person name="Hu G."/>
            <person name="Bao F."/>
            <person name="Hu Y."/>
            <person name="Wan P."/>
            <person name="Li L."/>
            <person name="Deng X."/>
            <person name="Kuang T."/>
            <person name="Xiang C."/>
            <person name="Zhu J.K."/>
            <person name="Oliver M.J."/>
            <person name="He Y."/>
        </authorList>
    </citation>
    <scope>NUCLEOTIDE SEQUENCE [LARGE SCALE GENOMIC DNA]</scope>
    <source>
        <strain evidence="3">cv. XS01</strain>
    </source>
</reference>
<accession>A0A2Z7AD56</accession>
<evidence type="ECO:0000313" key="2">
    <source>
        <dbReference type="EMBL" id="KZV19685.1"/>
    </source>
</evidence>
<keyword evidence="3" id="KW-1185">Reference proteome</keyword>
<gene>
    <name evidence="2" type="ORF">F511_42088</name>
</gene>
<organism evidence="2 3">
    <name type="scientific">Dorcoceras hygrometricum</name>
    <dbReference type="NCBI Taxonomy" id="472368"/>
    <lineage>
        <taxon>Eukaryota</taxon>
        <taxon>Viridiplantae</taxon>
        <taxon>Streptophyta</taxon>
        <taxon>Embryophyta</taxon>
        <taxon>Tracheophyta</taxon>
        <taxon>Spermatophyta</taxon>
        <taxon>Magnoliopsida</taxon>
        <taxon>eudicotyledons</taxon>
        <taxon>Gunneridae</taxon>
        <taxon>Pentapetalae</taxon>
        <taxon>asterids</taxon>
        <taxon>lamiids</taxon>
        <taxon>Lamiales</taxon>
        <taxon>Gesneriaceae</taxon>
        <taxon>Didymocarpoideae</taxon>
        <taxon>Trichosporeae</taxon>
        <taxon>Loxocarpinae</taxon>
        <taxon>Dorcoceras</taxon>
    </lineage>
</organism>
<feature type="region of interest" description="Disordered" evidence="1">
    <location>
        <begin position="124"/>
        <end position="152"/>
    </location>
</feature>
<protein>
    <submittedName>
        <fullName evidence="2">Uncharacterized protein</fullName>
    </submittedName>
</protein>
<dbReference type="AlphaFoldDB" id="A0A2Z7AD56"/>
<feature type="compositionally biased region" description="Polar residues" evidence="1">
    <location>
        <begin position="124"/>
        <end position="137"/>
    </location>
</feature>
<sequence length="168" mass="18411">MIYVLQVIQLDRVEPQLEDPRSEPVIVLCIDILSQGMSCADSICGDLYLILVACVGDPDPAPRSGSGRTRNREPGGDQYEKLSTYYDIHRMFSMLPRWHLCLAPTVITIIRLFSVDCGRLSPIRSTTRSETPSSGCTRSADEIGTNGFSSESWPETIFPAKTAAAAVA</sequence>